<accession>A0A6J5CGG6</accession>
<feature type="compositionally biased region" description="Low complexity" evidence="1">
    <location>
        <begin position="316"/>
        <end position="330"/>
    </location>
</feature>
<dbReference type="PANTHER" id="PTHR41248">
    <property type="entry name" value="NORD PROTEIN"/>
    <property type="match status" value="1"/>
</dbReference>
<dbReference type="PROSITE" id="PS50234">
    <property type="entry name" value="VWFA"/>
    <property type="match status" value="1"/>
</dbReference>
<dbReference type="InterPro" id="IPR002035">
    <property type="entry name" value="VWF_A"/>
</dbReference>
<dbReference type="PANTHER" id="PTHR41248:SF1">
    <property type="entry name" value="NORD PROTEIN"/>
    <property type="match status" value="1"/>
</dbReference>
<dbReference type="InterPro" id="IPR006538">
    <property type="entry name" value="CobT"/>
</dbReference>
<evidence type="ECO:0000313" key="4">
    <source>
        <dbReference type="Proteomes" id="UP000494249"/>
    </source>
</evidence>
<dbReference type="SUPFAM" id="SSF53300">
    <property type="entry name" value="vWA-like"/>
    <property type="match status" value="1"/>
</dbReference>
<feature type="region of interest" description="Disordered" evidence="1">
    <location>
        <begin position="209"/>
        <end position="409"/>
    </location>
</feature>
<name>A0A6J5CGG6_9BURK</name>
<sequence>MNINTLKGALPIAARLLAEKCGLKVRIGGNRAYANASEIVLPDLPIEVEKARVLGLGFVLHEGAGHIVHTDFESVTAMDLEAFTYRIYNALEDVRIEALVERRYPGANRIFTAMREILSKDGQLREMSNSSDLAEALITATMHTLNWRQLKRTFFQGREAISVQWLTSAFGSSFADAYLTVIGKVQFAQSSADAARIAVEAVSLLQQYAEENSDREQDSPEDDGQDEADGNSPEADSGANGEAGSVGESSQPGPSGQDGEADREGDVQSDPASADPAAASANGSGSAAEDDASSTDEGESSQGTADAESDAAGDPSSAKGGSAEAGGNAEAEPDGDKSQGDAASSAAVGDGAQSSGDSQAGDGAQLSDASGQESGAVAATQDGGGASVPADDGQQQTLGNDSGTPSLDLSQKATSCDVRAALGAGYNPGEDLGEIVQGMLNGMAAESAEPPVLSNAIPFTEEIEDNGEIVQRVKRESIALRRRLTTALEAVTQTRSWDAYAGERLSNLGALRLSTGDLNIFERESSRTSIDVAIHLLLDRSGSMRAEERMTLAMDTCTALGIALGQIDGVQVATSAFPAGSDECDRDVLVLNRFGESVRKRAGRIAAVRADGHNTPLADAMLYGQYSLLSAKATRRILLPITDGLPDSAEGVVDVVASCQRWGIEVMGVGIGLDISGVIPNSVCITEVADLPTQMFELLRKQLVLKKAA</sequence>
<evidence type="ECO:0000313" key="3">
    <source>
        <dbReference type="EMBL" id="CAB3734400.1"/>
    </source>
</evidence>
<organism evidence="3 4">
    <name type="scientific">Paraburkholderia phenoliruptrix</name>
    <dbReference type="NCBI Taxonomy" id="252970"/>
    <lineage>
        <taxon>Bacteria</taxon>
        <taxon>Pseudomonadati</taxon>
        <taxon>Pseudomonadota</taxon>
        <taxon>Betaproteobacteria</taxon>
        <taxon>Burkholderiales</taxon>
        <taxon>Burkholderiaceae</taxon>
        <taxon>Paraburkholderia</taxon>
    </lineage>
</organism>
<feature type="compositionally biased region" description="Acidic residues" evidence="1">
    <location>
        <begin position="288"/>
        <end position="299"/>
    </location>
</feature>
<feature type="compositionally biased region" description="Low complexity" evidence="1">
    <location>
        <begin position="269"/>
        <end position="287"/>
    </location>
</feature>
<dbReference type="Pfam" id="PF06213">
    <property type="entry name" value="CobT"/>
    <property type="match status" value="1"/>
</dbReference>
<protein>
    <recommendedName>
        <fullName evidence="2">VWFA domain-containing protein</fullName>
    </recommendedName>
</protein>
<evidence type="ECO:0000259" key="2">
    <source>
        <dbReference type="PROSITE" id="PS50234"/>
    </source>
</evidence>
<dbReference type="InterPro" id="IPR051928">
    <property type="entry name" value="NorD/CobT"/>
</dbReference>
<dbReference type="RefSeq" id="WP_035479958.1">
    <property type="nucleotide sequence ID" value="NZ_CADFGL010000044.1"/>
</dbReference>
<feature type="compositionally biased region" description="Polar residues" evidence="1">
    <location>
        <begin position="393"/>
        <end position="409"/>
    </location>
</feature>
<feature type="domain" description="VWFA" evidence="2">
    <location>
        <begin position="533"/>
        <end position="709"/>
    </location>
</feature>
<feature type="compositionally biased region" description="Acidic residues" evidence="1">
    <location>
        <begin position="219"/>
        <end position="229"/>
    </location>
</feature>
<dbReference type="InterPro" id="IPR036465">
    <property type="entry name" value="vWFA_dom_sf"/>
</dbReference>
<proteinExistence type="predicted"/>
<gene>
    <name evidence="3" type="ORF">LMG22037_05879</name>
</gene>
<dbReference type="EMBL" id="CADIKB010000048">
    <property type="protein sequence ID" value="CAB3734400.1"/>
    <property type="molecule type" value="Genomic_DNA"/>
</dbReference>
<feature type="compositionally biased region" description="Low complexity" evidence="1">
    <location>
        <begin position="340"/>
        <end position="365"/>
    </location>
</feature>
<dbReference type="Gene3D" id="3.40.50.410">
    <property type="entry name" value="von Willebrand factor, type A domain"/>
    <property type="match status" value="1"/>
</dbReference>
<dbReference type="GO" id="GO:0009236">
    <property type="term" value="P:cobalamin biosynthetic process"/>
    <property type="evidence" value="ECO:0007669"/>
    <property type="project" value="InterPro"/>
</dbReference>
<reference evidence="3 4" key="1">
    <citation type="submission" date="2020-04" db="EMBL/GenBank/DDBJ databases">
        <authorList>
            <person name="De Canck E."/>
        </authorList>
    </citation>
    <scope>NUCLEOTIDE SEQUENCE [LARGE SCALE GENOMIC DNA]</scope>
    <source>
        <strain evidence="3 4">LMG 22037</strain>
    </source>
</reference>
<dbReference type="Pfam" id="PF00092">
    <property type="entry name" value="VWA"/>
    <property type="match status" value="1"/>
</dbReference>
<evidence type="ECO:0000256" key="1">
    <source>
        <dbReference type="SAM" id="MobiDB-lite"/>
    </source>
</evidence>
<dbReference type="Proteomes" id="UP000494249">
    <property type="component" value="Unassembled WGS sequence"/>
</dbReference>
<dbReference type="AlphaFoldDB" id="A0A6J5CGG6"/>